<feature type="binding site" evidence="12">
    <location>
        <begin position="219"/>
        <end position="224"/>
    </location>
    <ligand>
        <name>ATP</name>
        <dbReference type="ChEBI" id="CHEBI:30616"/>
    </ligand>
</feature>
<dbReference type="RefSeq" id="WP_040064613.1">
    <property type="nucleotide sequence ID" value="NZ_BGMI01000020.1"/>
</dbReference>
<dbReference type="EMBL" id="NOWC01000027">
    <property type="protein sequence ID" value="OZS73022.1"/>
    <property type="molecule type" value="Genomic_DNA"/>
</dbReference>
<dbReference type="GO" id="GO:0005829">
    <property type="term" value="C:cytosol"/>
    <property type="evidence" value="ECO:0007669"/>
    <property type="project" value="TreeGrafter"/>
</dbReference>
<evidence type="ECO:0000256" key="12">
    <source>
        <dbReference type="HAMAP-Rule" id="MF_01987"/>
    </source>
</evidence>
<feature type="binding site" evidence="12">
    <location>
        <position position="139"/>
    </location>
    <ligand>
        <name>substrate</name>
    </ligand>
</feature>
<feature type="binding site" evidence="12">
    <location>
        <position position="251"/>
    </location>
    <ligand>
        <name>substrate</name>
    </ligand>
</feature>
<feature type="active site" description="Proton acceptor" evidence="12">
    <location>
        <position position="251"/>
    </location>
</feature>
<dbReference type="InterPro" id="IPR011877">
    <property type="entry name" value="Ribokinase"/>
</dbReference>
<dbReference type="Proteomes" id="UP000216001">
    <property type="component" value="Unassembled WGS sequence"/>
</dbReference>
<comment type="caution">
    <text evidence="12">Lacks conserved residue(s) required for the propagation of feature annotation.</text>
</comment>
<keyword evidence="5 12" id="KW-0479">Metal-binding</keyword>
<dbReference type="GO" id="GO:0004747">
    <property type="term" value="F:ribokinase activity"/>
    <property type="evidence" value="ECO:0007669"/>
    <property type="project" value="UniProtKB-UniRule"/>
</dbReference>
<dbReference type="SUPFAM" id="SSF53613">
    <property type="entry name" value="Ribokinase-like"/>
    <property type="match status" value="1"/>
</dbReference>
<keyword evidence="8 12" id="KW-0067">ATP-binding</keyword>
<feature type="binding site" evidence="12">
    <location>
        <position position="245"/>
    </location>
    <ligand>
        <name>K(+)</name>
        <dbReference type="ChEBI" id="CHEBI:29103"/>
    </ligand>
</feature>
<evidence type="ECO:0000256" key="3">
    <source>
        <dbReference type="ARBA" id="ARBA00016943"/>
    </source>
</evidence>
<dbReference type="InterPro" id="IPR011611">
    <property type="entry name" value="PfkB_dom"/>
</dbReference>
<keyword evidence="11 12" id="KW-0119">Carbohydrate metabolism</keyword>
<dbReference type="GO" id="GO:0019303">
    <property type="term" value="P:D-ribose catabolic process"/>
    <property type="evidence" value="ECO:0007669"/>
    <property type="project" value="UniProtKB-UniRule"/>
</dbReference>
<evidence type="ECO:0000256" key="6">
    <source>
        <dbReference type="ARBA" id="ARBA00022741"/>
    </source>
</evidence>
<keyword evidence="9 12" id="KW-0460">Magnesium</keyword>
<feature type="binding site" evidence="12">
    <location>
        <position position="287"/>
    </location>
    <ligand>
        <name>K(+)</name>
        <dbReference type="ChEBI" id="CHEBI:29103"/>
    </ligand>
</feature>
<comment type="catalytic activity">
    <reaction evidence="12">
        <text>D-ribose + ATP = D-ribose 5-phosphate + ADP + H(+)</text>
        <dbReference type="Rhea" id="RHEA:13697"/>
        <dbReference type="ChEBI" id="CHEBI:15378"/>
        <dbReference type="ChEBI" id="CHEBI:30616"/>
        <dbReference type="ChEBI" id="CHEBI:47013"/>
        <dbReference type="ChEBI" id="CHEBI:78346"/>
        <dbReference type="ChEBI" id="CHEBI:456216"/>
        <dbReference type="EC" id="2.7.1.15"/>
    </reaction>
</comment>
<comment type="function">
    <text evidence="12">Catalyzes the phosphorylation of ribose at O-5 in a reaction requiring ATP and magnesium. The resulting D-ribose-5-phosphate can then be used either for sythesis of nucleotides, histidine, and tryptophan, or as a component of the pentose phosphate pathway.</text>
</comment>
<dbReference type="NCBIfam" id="TIGR02152">
    <property type="entry name" value="D_ribokin_bact"/>
    <property type="match status" value="1"/>
</dbReference>
<keyword evidence="10 12" id="KW-0630">Potassium</keyword>
<evidence type="ECO:0000313" key="14">
    <source>
        <dbReference type="EMBL" id="OZS73022.1"/>
    </source>
</evidence>
<evidence type="ECO:0000256" key="5">
    <source>
        <dbReference type="ARBA" id="ARBA00022723"/>
    </source>
</evidence>
<comment type="cofactor">
    <cofactor evidence="12">
        <name>Mg(2+)</name>
        <dbReference type="ChEBI" id="CHEBI:18420"/>
    </cofactor>
    <text evidence="12">Requires a divalent cation, most likely magnesium in vivo, as an electrophilic catalyst to aid phosphoryl group transfer. It is the chelate of the metal and the nucleotide that is the actual substrate.</text>
</comment>
<evidence type="ECO:0000259" key="13">
    <source>
        <dbReference type="Pfam" id="PF00294"/>
    </source>
</evidence>
<feature type="binding site" evidence="12">
    <location>
        <begin position="39"/>
        <end position="43"/>
    </location>
    <ligand>
        <name>substrate</name>
    </ligand>
</feature>
<comment type="similarity">
    <text evidence="1">Belongs to the carbohydrate kinase pfkB family.</text>
</comment>
<dbReference type="EC" id="2.7.1.15" evidence="2 12"/>
<comment type="pathway">
    <text evidence="12">Carbohydrate metabolism; D-ribose degradation; D-ribose 5-phosphate from beta-D-ribopyranose: step 2/2.</text>
</comment>
<evidence type="ECO:0000256" key="10">
    <source>
        <dbReference type="ARBA" id="ARBA00022958"/>
    </source>
</evidence>
<comment type="subunit">
    <text evidence="12">Homodimer.</text>
</comment>
<accession>A0A264VP03</accession>
<evidence type="ECO:0000256" key="4">
    <source>
        <dbReference type="ARBA" id="ARBA00022679"/>
    </source>
</evidence>
<name>A0A264VP03_PRORE</name>
<comment type="caution">
    <text evidence="14">The sequence shown here is derived from an EMBL/GenBank/DDBJ whole genome shotgun (WGS) entry which is preliminary data.</text>
</comment>
<sequence>MYDIVVIGSINMDVIVNCHEFPKSGDNTFCKSIQMTAGGKGNNQAVSAARYGKNVCFIGCIGDDDAGRQLRQNLKKRRIDDSYMIVKEGAKTGSCVGLVEPTGDNTLLVNLGANFAFGPEDVSKALEEISGKILLIQMETSQESVLAAMRMGRAKGMFVILDPAPVQGINPECFPYADLIVPNSSETRHITGVTVNDEKSALEAAKIIHKMGVKNVIIKMGGDGCLLYQNEKSVFIPALRVNAVDTVGAGDCFAGALANYLIDDENNIEDAIRFAQVVAGIKVSRVGGHDAIPAMDEVKAVIESITV</sequence>
<dbReference type="InterPro" id="IPR002139">
    <property type="entry name" value="Ribo/fructo_kinase"/>
</dbReference>
<feature type="domain" description="Carbohydrate kinase PfkB" evidence="13">
    <location>
        <begin position="3"/>
        <end position="293"/>
    </location>
</feature>
<feature type="binding site" evidence="12">
    <location>
        <begin position="11"/>
        <end position="13"/>
    </location>
    <ligand>
        <name>substrate</name>
    </ligand>
</feature>
<evidence type="ECO:0000256" key="8">
    <source>
        <dbReference type="ARBA" id="ARBA00022840"/>
    </source>
</evidence>
<keyword evidence="4 12" id="KW-0808">Transferase</keyword>
<dbReference type="Gene3D" id="3.40.1190.20">
    <property type="match status" value="1"/>
</dbReference>
<feature type="binding site" evidence="12">
    <location>
        <position position="183"/>
    </location>
    <ligand>
        <name>ATP</name>
        <dbReference type="ChEBI" id="CHEBI:30616"/>
    </ligand>
</feature>
<feature type="binding site" evidence="12">
    <location>
        <position position="282"/>
    </location>
    <ligand>
        <name>K(+)</name>
        <dbReference type="ChEBI" id="CHEBI:29103"/>
    </ligand>
</feature>
<proteinExistence type="inferred from homology"/>
<dbReference type="InterPro" id="IPR002173">
    <property type="entry name" value="Carboh/pur_kinase_PfkB_CS"/>
</dbReference>
<reference evidence="14 15" key="1">
    <citation type="submission" date="2017-07" db="EMBL/GenBank/DDBJ databases">
        <title>blaIMP-27 on transferable plasmids in Proteus mirabilis and Providencia rettgeri.</title>
        <authorList>
            <person name="Potter R."/>
        </authorList>
    </citation>
    <scope>NUCLEOTIDE SEQUENCE [LARGE SCALE GENOMIC DNA]</scope>
    <source>
        <strain evidence="14 15">PR1</strain>
    </source>
</reference>
<keyword evidence="12" id="KW-0963">Cytoplasm</keyword>
<dbReference type="PANTHER" id="PTHR10584:SF166">
    <property type="entry name" value="RIBOKINASE"/>
    <property type="match status" value="1"/>
</dbReference>
<dbReference type="Pfam" id="PF00294">
    <property type="entry name" value="PfkB"/>
    <property type="match status" value="1"/>
</dbReference>
<dbReference type="PROSITE" id="PS00584">
    <property type="entry name" value="PFKB_KINASES_2"/>
    <property type="match status" value="1"/>
</dbReference>
<feature type="binding site" evidence="12">
    <location>
        <position position="247"/>
    </location>
    <ligand>
        <name>K(+)</name>
        <dbReference type="ChEBI" id="CHEBI:29103"/>
    </ligand>
</feature>
<keyword evidence="6 12" id="KW-0547">Nucleotide-binding</keyword>
<evidence type="ECO:0000256" key="9">
    <source>
        <dbReference type="ARBA" id="ARBA00022842"/>
    </source>
</evidence>
<comment type="subcellular location">
    <subcellularLocation>
        <location evidence="12">Cytoplasm</location>
    </subcellularLocation>
</comment>
<gene>
    <name evidence="12 14" type="primary">rbsK</name>
    <name evidence="14" type="ORF">CHI95_18680</name>
</gene>
<keyword evidence="7 12" id="KW-0418">Kinase</keyword>
<evidence type="ECO:0000256" key="11">
    <source>
        <dbReference type="ARBA" id="ARBA00023277"/>
    </source>
</evidence>
<organism evidence="14 15">
    <name type="scientific">Providencia rettgeri</name>
    <dbReference type="NCBI Taxonomy" id="587"/>
    <lineage>
        <taxon>Bacteria</taxon>
        <taxon>Pseudomonadati</taxon>
        <taxon>Pseudomonadota</taxon>
        <taxon>Gammaproteobacteria</taxon>
        <taxon>Enterobacterales</taxon>
        <taxon>Morganellaceae</taxon>
        <taxon>Providencia</taxon>
    </lineage>
</organism>
<dbReference type="GO" id="GO:0005524">
    <property type="term" value="F:ATP binding"/>
    <property type="evidence" value="ECO:0007669"/>
    <property type="project" value="UniProtKB-UniRule"/>
</dbReference>
<dbReference type="AlphaFoldDB" id="A0A264VP03"/>
<dbReference type="GO" id="GO:0046872">
    <property type="term" value="F:metal ion binding"/>
    <property type="evidence" value="ECO:0007669"/>
    <property type="project" value="UniProtKB-KW"/>
</dbReference>
<comment type="activity regulation">
    <text evidence="12">Activated by a monovalent cation that binds near, but not in, the active site. The most likely occupant of the site in vivo is potassium. Ion binding induces a conformational change that may alter substrate affinity.</text>
</comment>
<dbReference type="CDD" id="cd01174">
    <property type="entry name" value="ribokinase"/>
    <property type="match status" value="1"/>
</dbReference>
<comment type="similarity">
    <text evidence="12">Belongs to the carbohydrate kinase PfkB family. Ribokinase subfamily.</text>
</comment>
<feature type="binding site" evidence="12">
    <location>
        <begin position="250"/>
        <end position="251"/>
    </location>
    <ligand>
        <name>ATP</name>
        <dbReference type="ChEBI" id="CHEBI:30616"/>
    </ligand>
</feature>
<dbReference type="InterPro" id="IPR029056">
    <property type="entry name" value="Ribokinase-like"/>
</dbReference>
<evidence type="ECO:0000313" key="15">
    <source>
        <dbReference type="Proteomes" id="UP000216001"/>
    </source>
</evidence>
<feature type="binding site" evidence="12">
    <location>
        <position position="285"/>
    </location>
    <ligand>
        <name>K(+)</name>
        <dbReference type="ChEBI" id="CHEBI:29103"/>
    </ligand>
</feature>
<dbReference type="UniPathway" id="UPA00916">
    <property type="reaction ID" value="UER00889"/>
</dbReference>
<protein>
    <recommendedName>
        <fullName evidence="3 12">Ribokinase</fullName>
        <shortName evidence="12">RK</shortName>
        <ecNumber evidence="2 12">2.7.1.15</ecNumber>
    </recommendedName>
</protein>
<dbReference type="PRINTS" id="PR00990">
    <property type="entry name" value="RIBOKINASE"/>
</dbReference>
<evidence type="ECO:0000256" key="7">
    <source>
        <dbReference type="ARBA" id="ARBA00022777"/>
    </source>
</evidence>
<dbReference type="PANTHER" id="PTHR10584">
    <property type="entry name" value="SUGAR KINASE"/>
    <property type="match status" value="1"/>
</dbReference>
<evidence type="ECO:0000256" key="2">
    <source>
        <dbReference type="ARBA" id="ARBA00012035"/>
    </source>
</evidence>
<dbReference type="HAMAP" id="MF_01987">
    <property type="entry name" value="Ribokinase"/>
    <property type="match status" value="1"/>
</dbReference>
<evidence type="ECO:0000256" key="1">
    <source>
        <dbReference type="ARBA" id="ARBA00005380"/>
    </source>
</evidence>